<evidence type="ECO:0000313" key="2">
    <source>
        <dbReference type="EMBL" id="OQR88794.1"/>
    </source>
</evidence>
<proteinExistence type="predicted"/>
<accession>A0A1V9YSI9</accession>
<reference evidence="2 3" key="1">
    <citation type="journal article" date="2014" name="Genome Biol. Evol.">
        <title>The secreted proteins of Achlya hypogyna and Thraustotheca clavata identify the ancestral oomycete secretome and reveal gene acquisitions by horizontal gene transfer.</title>
        <authorList>
            <person name="Misner I."/>
            <person name="Blouin N."/>
            <person name="Leonard G."/>
            <person name="Richards T.A."/>
            <person name="Lane C.E."/>
        </authorList>
    </citation>
    <scope>NUCLEOTIDE SEQUENCE [LARGE SCALE GENOMIC DNA]</scope>
    <source>
        <strain evidence="2 3">ATCC 34112</strain>
    </source>
</reference>
<keyword evidence="1" id="KW-0812">Transmembrane</keyword>
<dbReference type="SUPFAM" id="SSF52058">
    <property type="entry name" value="L domain-like"/>
    <property type="match status" value="1"/>
</dbReference>
<evidence type="ECO:0000256" key="1">
    <source>
        <dbReference type="SAM" id="Phobius"/>
    </source>
</evidence>
<feature type="transmembrane region" description="Helical" evidence="1">
    <location>
        <begin position="98"/>
        <end position="117"/>
    </location>
</feature>
<dbReference type="AlphaFoldDB" id="A0A1V9YSI9"/>
<dbReference type="OrthoDB" id="1053178at2759"/>
<feature type="transmembrane region" description="Helical" evidence="1">
    <location>
        <begin position="129"/>
        <end position="152"/>
    </location>
</feature>
<dbReference type="InterPro" id="IPR032675">
    <property type="entry name" value="LRR_dom_sf"/>
</dbReference>
<name>A0A1V9YSI9_9STRA</name>
<organism evidence="2 3">
    <name type="scientific">Thraustotheca clavata</name>
    <dbReference type="NCBI Taxonomy" id="74557"/>
    <lineage>
        <taxon>Eukaryota</taxon>
        <taxon>Sar</taxon>
        <taxon>Stramenopiles</taxon>
        <taxon>Oomycota</taxon>
        <taxon>Saprolegniomycetes</taxon>
        <taxon>Saprolegniales</taxon>
        <taxon>Achlyaceae</taxon>
        <taxon>Thraustotheca</taxon>
    </lineage>
</organism>
<dbReference type="Gene3D" id="3.80.10.10">
    <property type="entry name" value="Ribonuclease Inhibitor"/>
    <property type="match status" value="1"/>
</dbReference>
<feature type="transmembrane region" description="Helical" evidence="1">
    <location>
        <begin position="235"/>
        <end position="254"/>
    </location>
</feature>
<evidence type="ECO:0000313" key="3">
    <source>
        <dbReference type="Proteomes" id="UP000243217"/>
    </source>
</evidence>
<gene>
    <name evidence="2" type="ORF">THRCLA_22794</name>
</gene>
<keyword evidence="1" id="KW-0472">Membrane</keyword>
<dbReference type="EMBL" id="JNBS01003006">
    <property type="protein sequence ID" value="OQR88794.1"/>
    <property type="molecule type" value="Genomic_DNA"/>
</dbReference>
<feature type="transmembrane region" description="Helical" evidence="1">
    <location>
        <begin position="20"/>
        <end position="44"/>
    </location>
</feature>
<sequence length="432" mass="48876">MDNPHCFWILLYGYGNVNDICIAFMPLYMFFAAIYYLGSFHVIYPACGRRLIVASCKLWPSLAPSSYTQWSLVGETAQTIAQLLQAYKHSQCDVNLEVTTGYTILVGISIVLSPWFFLFPDPFVHQDLWHLIFSSLLSFILATGYYSVLVMLDKFIQCNGLQNTPYYRYIAPTSALDLSEKAILFFMSWVNVQRLVYTTNNRKGPRVTSVVPTPRIRTISRVTIQIQSKSFQILLSYKVIIGLLVIVNGLYNAIKSPECPKGCLLATHPWFSRRCECAYFKLVCQDAIDFTTILTHDYLGSSLFFLHITGLFGLTIEFSNMTSWAKGDQPESVMLALLHLPPNCKELTIAQSLNISTLPDVMEKARTTLSQLVLNNNQFSNIPEWIGKLTTLERLVHSSNALESIPEARIARLPGTNCNNIFVFKASFELKS</sequence>
<keyword evidence="3" id="KW-1185">Reference proteome</keyword>
<keyword evidence="1" id="KW-1133">Transmembrane helix</keyword>
<dbReference type="Proteomes" id="UP000243217">
    <property type="component" value="Unassembled WGS sequence"/>
</dbReference>
<protein>
    <submittedName>
        <fullName evidence="2">Uncharacterized protein</fullName>
    </submittedName>
</protein>
<comment type="caution">
    <text evidence="2">The sequence shown here is derived from an EMBL/GenBank/DDBJ whole genome shotgun (WGS) entry which is preliminary data.</text>
</comment>